<reference evidence="1" key="2">
    <citation type="journal article" date="2015" name="Fish Shellfish Immunol.">
        <title>Early steps in the European eel (Anguilla anguilla)-Vibrio vulnificus interaction in the gills: Role of the RtxA13 toxin.</title>
        <authorList>
            <person name="Callol A."/>
            <person name="Pajuelo D."/>
            <person name="Ebbesson L."/>
            <person name="Teles M."/>
            <person name="MacKenzie S."/>
            <person name="Amaro C."/>
        </authorList>
    </citation>
    <scope>NUCLEOTIDE SEQUENCE</scope>
</reference>
<proteinExistence type="predicted"/>
<dbReference type="AlphaFoldDB" id="A0A0E9VS29"/>
<evidence type="ECO:0000313" key="1">
    <source>
        <dbReference type="EMBL" id="JAH80861.1"/>
    </source>
</evidence>
<protein>
    <submittedName>
        <fullName evidence="1">Uncharacterized protein</fullName>
    </submittedName>
</protein>
<dbReference type="EMBL" id="GBXM01027716">
    <property type="protein sequence ID" value="JAH80861.1"/>
    <property type="molecule type" value="Transcribed_RNA"/>
</dbReference>
<reference evidence="1" key="1">
    <citation type="submission" date="2014-11" db="EMBL/GenBank/DDBJ databases">
        <authorList>
            <person name="Amaro Gonzalez C."/>
        </authorList>
    </citation>
    <scope>NUCLEOTIDE SEQUENCE</scope>
</reference>
<organism evidence="1">
    <name type="scientific">Anguilla anguilla</name>
    <name type="common">European freshwater eel</name>
    <name type="synonym">Muraena anguilla</name>
    <dbReference type="NCBI Taxonomy" id="7936"/>
    <lineage>
        <taxon>Eukaryota</taxon>
        <taxon>Metazoa</taxon>
        <taxon>Chordata</taxon>
        <taxon>Craniata</taxon>
        <taxon>Vertebrata</taxon>
        <taxon>Euteleostomi</taxon>
        <taxon>Actinopterygii</taxon>
        <taxon>Neopterygii</taxon>
        <taxon>Teleostei</taxon>
        <taxon>Anguilliformes</taxon>
        <taxon>Anguillidae</taxon>
        <taxon>Anguilla</taxon>
    </lineage>
</organism>
<name>A0A0E9VS29_ANGAN</name>
<sequence length="25" mass="2900">MSTNNLIFMEGELVKPSDTFFCMNM</sequence>
<accession>A0A0E9VS29</accession>